<reference evidence="2 3" key="1">
    <citation type="journal article" date="2016" name="Nat. Commun.">
        <title>Thousands of microbial genomes shed light on interconnected biogeochemical processes in an aquifer system.</title>
        <authorList>
            <person name="Anantharaman K."/>
            <person name="Brown C.T."/>
            <person name="Hug L.A."/>
            <person name="Sharon I."/>
            <person name="Castelle C.J."/>
            <person name="Probst A.J."/>
            <person name="Thomas B.C."/>
            <person name="Singh A."/>
            <person name="Wilkins M.J."/>
            <person name="Karaoz U."/>
            <person name="Brodie E.L."/>
            <person name="Williams K.H."/>
            <person name="Hubbard S.S."/>
            <person name="Banfield J.F."/>
        </authorList>
    </citation>
    <scope>NUCLEOTIDE SEQUENCE [LARGE SCALE GENOMIC DNA]</scope>
</reference>
<protein>
    <submittedName>
        <fullName evidence="2">Uncharacterized protein</fullName>
    </submittedName>
</protein>
<sequence length="99" mass="11388">MKIIFIFLAIALFILSAGIVIDIQLDPVYSSEECLQNRDEKIIFGSGLLDYLRTIFFDVNVRVPAVVPDCFTLYRLIPIDFLLLAALFTSMAFIKFRKY</sequence>
<dbReference type="EMBL" id="MFEL01000008">
    <property type="protein sequence ID" value="OGE81449.1"/>
    <property type="molecule type" value="Genomic_DNA"/>
</dbReference>
<gene>
    <name evidence="2" type="ORF">A2720_02820</name>
</gene>
<comment type="caution">
    <text evidence="2">The sequence shown here is derived from an EMBL/GenBank/DDBJ whole genome shotgun (WGS) entry which is preliminary data.</text>
</comment>
<keyword evidence="1" id="KW-0472">Membrane</keyword>
<accession>A0A1F5NUW2</accession>
<dbReference type="AlphaFoldDB" id="A0A1F5NUW2"/>
<evidence type="ECO:0000313" key="3">
    <source>
        <dbReference type="Proteomes" id="UP000178892"/>
    </source>
</evidence>
<feature type="transmembrane region" description="Helical" evidence="1">
    <location>
        <begin position="73"/>
        <end position="94"/>
    </location>
</feature>
<name>A0A1F5NUW2_9BACT</name>
<proteinExistence type="predicted"/>
<keyword evidence="1" id="KW-0812">Transmembrane</keyword>
<evidence type="ECO:0000313" key="2">
    <source>
        <dbReference type="EMBL" id="OGE81449.1"/>
    </source>
</evidence>
<organism evidence="2 3">
    <name type="scientific">Candidatus Doudnabacteria bacterium RIFCSPHIGHO2_01_FULL_46_24</name>
    <dbReference type="NCBI Taxonomy" id="1817825"/>
    <lineage>
        <taxon>Bacteria</taxon>
        <taxon>Candidatus Doudnaibacteriota</taxon>
    </lineage>
</organism>
<keyword evidence="1" id="KW-1133">Transmembrane helix</keyword>
<dbReference type="Proteomes" id="UP000178892">
    <property type="component" value="Unassembled WGS sequence"/>
</dbReference>
<evidence type="ECO:0000256" key="1">
    <source>
        <dbReference type="SAM" id="Phobius"/>
    </source>
</evidence>
<dbReference type="STRING" id="1817825.A2720_02820"/>